<gene>
    <name evidence="1" type="ORF">LAS9267_01477</name>
</gene>
<dbReference type="InterPro" id="IPR007163">
    <property type="entry name" value="VCA0040-like"/>
</dbReference>
<evidence type="ECO:0000313" key="1">
    <source>
        <dbReference type="EMBL" id="SPE21784.1"/>
    </source>
</evidence>
<name>A0A094YUG9_LATSK</name>
<comment type="caution">
    <text evidence="1">The sequence shown here is derived from an EMBL/GenBank/DDBJ whole genome shotgun (WGS) entry which is preliminary data.</text>
</comment>
<dbReference type="EMBL" id="OKRC01000007">
    <property type="protein sequence ID" value="SPE21784.1"/>
    <property type="molecule type" value="Genomic_DNA"/>
</dbReference>
<dbReference type="GeneID" id="57133239"/>
<dbReference type="Pfam" id="PF04018">
    <property type="entry name" value="VCA0040-like"/>
    <property type="match status" value="1"/>
</dbReference>
<dbReference type="PANTHER" id="PTHR37308:SF1">
    <property type="entry name" value="POLYPRENYL-PHOSPHATE TRANSPORTER"/>
    <property type="match status" value="1"/>
</dbReference>
<evidence type="ECO:0000313" key="2">
    <source>
        <dbReference type="Proteomes" id="UP000239650"/>
    </source>
</evidence>
<accession>A0A094YUG9</accession>
<dbReference type="Proteomes" id="UP000239650">
    <property type="component" value="Unassembled WGS sequence"/>
</dbReference>
<protein>
    <submittedName>
        <fullName evidence="1">Uncharacterized protein</fullName>
    </submittedName>
</protein>
<reference evidence="1 2" key="1">
    <citation type="submission" date="2018-02" db="EMBL/GenBank/DDBJ databases">
        <authorList>
            <person name="Rodrigo-Torres L."/>
            <person name="Arahal R. D."/>
            <person name="Lucena T."/>
        </authorList>
    </citation>
    <scope>NUCLEOTIDE SEQUENCE [LARGE SCALE GENOMIC DNA]</scope>
    <source>
        <strain evidence="1 2">CECT 9267</strain>
    </source>
</reference>
<organism evidence="1 2">
    <name type="scientific">Latilactobacillus sakei</name>
    <name type="common">Lactobacillus sakei</name>
    <dbReference type="NCBI Taxonomy" id="1599"/>
    <lineage>
        <taxon>Bacteria</taxon>
        <taxon>Bacillati</taxon>
        <taxon>Bacillota</taxon>
        <taxon>Bacilli</taxon>
        <taxon>Lactobacillales</taxon>
        <taxon>Lactobacillaceae</taxon>
        <taxon>Latilactobacillus</taxon>
    </lineage>
</organism>
<dbReference type="AlphaFoldDB" id="A0A094YUG9"/>
<dbReference type="RefSeq" id="WP_016264673.1">
    <property type="nucleotide sequence ID" value="NZ_BJLN01000004.1"/>
</dbReference>
<sequence>MPLINALKGALIGVALVIPGLSGSIFAVIVGLYEPLLKAIAQFKQDWRQAIGFLWPIGIGAGIGVLLSTKVILWLCTAYPLAAYSFFIGLVLGSLPFIWRKLKKLNWQQVLIAIACGGLMLLITKIGGHQNESDIAIKQLTSLQDFGMLTFTGFFSVSLMVIPGVSGSIMLMIIKQYGTVYHAVSQLLDLLVYLVTGRFEQAGEAFKSVALLLPFMLGAVIGTVIVAKIMHYLLAHYAQYVYAGVLGVILAAIWILAETGVVPAWPAVGGLTALLGPIALIAVMLVLGAIATIYFDRA</sequence>
<proteinExistence type="predicted"/>
<dbReference type="PANTHER" id="PTHR37308">
    <property type="entry name" value="INTEGRAL MEMBRANE PROTEIN"/>
    <property type="match status" value="1"/>
</dbReference>